<protein>
    <submittedName>
        <fullName evidence="1">Uncharacterized protein</fullName>
    </submittedName>
</protein>
<dbReference type="Proteomes" id="UP001247805">
    <property type="component" value="Unassembled WGS sequence"/>
</dbReference>
<reference evidence="1 2" key="1">
    <citation type="submission" date="2023-10" db="EMBL/GenBank/DDBJ databases">
        <title>Glaciecola aquimarina strain GGW-M5 nov., isolated from a coastal seawater.</title>
        <authorList>
            <person name="Bayburt H."/>
            <person name="Kim J.M."/>
            <person name="Choi B.J."/>
            <person name="Jeon C.O."/>
        </authorList>
    </citation>
    <scope>NUCLEOTIDE SEQUENCE [LARGE SCALE GENOMIC DNA]</scope>
    <source>
        <strain evidence="1 2">KCTC 32108</strain>
    </source>
</reference>
<dbReference type="RefSeq" id="WP_316025719.1">
    <property type="nucleotide sequence ID" value="NZ_JAWDIO010000002.1"/>
</dbReference>
<keyword evidence="2" id="KW-1185">Reference proteome</keyword>
<proteinExistence type="predicted"/>
<name>A0ABU3SVS3_9ALTE</name>
<evidence type="ECO:0000313" key="1">
    <source>
        <dbReference type="EMBL" id="MDU0354095.1"/>
    </source>
</evidence>
<dbReference type="EMBL" id="JAWDIO010000002">
    <property type="protein sequence ID" value="MDU0354095.1"/>
    <property type="molecule type" value="Genomic_DNA"/>
</dbReference>
<organism evidence="1 2">
    <name type="scientific">Paraglaciecola aquimarina</name>
    <dbReference type="NCBI Taxonomy" id="1235557"/>
    <lineage>
        <taxon>Bacteria</taxon>
        <taxon>Pseudomonadati</taxon>
        <taxon>Pseudomonadota</taxon>
        <taxon>Gammaproteobacteria</taxon>
        <taxon>Alteromonadales</taxon>
        <taxon>Alteromonadaceae</taxon>
        <taxon>Paraglaciecola</taxon>
    </lineage>
</organism>
<sequence length="110" mass="12692">MKITKNNLLNAILFSIIVLSLGLNSYANEAIEEKIFTQEGYPYKMLIDRASQVKLMYKGTDNITCRVEVTYKQQTWVGQEHKTKQKKFATKPLGECMDRDLAKKILKAIF</sequence>
<comment type="caution">
    <text evidence="1">The sequence shown here is derived from an EMBL/GenBank/DDBJ whole genome shotgun (WGS) entry which is preliminary data.</text>
</comment>
<evidence type="ECO:0000313" key="2">
    <source>
        <dbReference type="Proteomes" id="UP001247805"/>
    </source>
</evidence>
<gene>
    <name evidence="1" type="ORF">RS130_09250</name>
</gene>
<accession>A0ABU3SVS3</accession>